<dbReference type="eggNOG" id="COG0194">
    <property type="taxonomic scope" value="Bacteria"/>
</dbReference>
<proteinExistence type="inferred from homology"/>
<sequence>MVVSISHTTRRRRPGERDGVDYHFVEDVVFKRMAASGEFLEYARVFDHYYATARAAVEQALGRGQDVLLDIDWQGARQVRAAMPEAVSVFILPPSRAELEHRLRTRAQDSDAVIAGRMQAAVEEMAHYIEYDYLVINDHFEQALADLCAIVHARRLQRTVQAPRWAGVVSELLRRDDLR</sequence>
<keyword evidence="5" id="KW-0963">Cytoplasm</keyword>
<feature type="domain" description="Guanylate kinase-like" evidence="11">
    <location>
        <begin position="1"/>
        <end position="152"/>
    </location>
</feature>
<evidence type="ECO:0000256" key="3">
    <source>
        <dbReference type="ARBA" id="ARBA00012961"/>
    </source>
</evidence>
<dbReference type="PANTHER" id="PTHR23117:SF13">
    <property type="entry name" value="GUANYLATE KINASE"/>
    <property type="match status" value="1"/>
</dbReference>
<dbReference type="GO" id="GO:0004385">
    <property type="term" value="F:GMP kinase activity"/>
    <property type="evidence" value="ECO:0007669"/>
    <property type="project" value="UniProtKB-EC"/>
</dbReference>
<comment type="subcellular location">
    <subcellularLocation>
        <location evidence="1">Cytoplasm</location>
    </subcellularLocation>
</comment>
<name>A4BQT4_9GAMM</name>
<evidence type="ECO:0000256" key="8">
    <source>
        <dbReference type="ARBA" id="ARBA00022777"/>
    </source>
</evidence>
<dbReference type="AlphaFoldDB" id="A4BQT4"/>
<comment type="caution">
    <text evidence="12">The sequence shown here is derived from an EMBL/GenBank/DDBJ whole genome shotgun (WGS) entry which is preliminary data.</text>
</comment>
<evidence type="ECO:0000256" key="9">
    <source>
        <dbReference type="ARBA" id="ARBA00022840"/>
    </source>
</evidence>
<dbReference type="InterPro" id="IPR020590">
    <property type="entry name" value="Guanylate_kinase_CS"/>
</dbReference>
<dbReference type="HOGENOM" id="CLU_001715_1_0_6"/>
<dbReference type="STRING" id="314278.NB231_06086"/>
<dbReference type="NCBIfam" id="TIGR03263">
    <property type="entry name" value="guanyl_kin"/>
    <property type="match status" value="1"/>
</dbReference>
<keyword evidence="13" id="KW-1185">Reference proteome</keyword>
<dbReference type="Proteomes" id="UP000003374">
    <property type="component" value="Unassembled WGS sequence"/>
</dbReference>
<dbReference type="SUPFAM" id="SSF52540">
    <property type="entry name" value="P-loop containing nucleoside triphosphate hydrolases"/>
    <property type="match status" value="1"/>
</dbReference>
<dbReference type="PANTHER" id="PTHR23117">
    <property type="entry name" value="GUANYLATE KINASE-RELATED"/>
    <property type="match status" value="1"/>
</dbReference>
<evidence type="ECO:0000256" key="6">
    <source>
        <dbReference type="ARBA" id="ARBA00022679"/>
    </source>
</evidence>
<dbReference type="Gene3D" id="3.30.63.10">
    <property type="entry name" value="Guanylate Kinase phosphate binding domain"/>
    <property type="match status" value="1"/>
</dbReference>
<gene>
    <name evidence="12" type="ORF">NB231_06086</name>
</gene>
<evidence type="ECO:0000256" key="1">
    <source>
        <dbReference type="ARBA" id="ARBA00004496"/>
    </source>
</evidence>
<keyword evidence="7" id="KW-0547">Nucleotide-binding</keyword>
<accession>A4BQT4</accession>
<protein>
    <recommendedName>
        <fullName evidence="4">Guanylate kinase</fullName>
        <ecNumber evidence="3">2.7.4.8</ecNumber>
    </recommendedName>
    <alternativeName>
        <fullName evidence="10">GMP kinase</fullName>
    </alternativeName>
</protein>
<keyword evidence="8 12" id="KW-0418">Kinase</keyword>
<evidence type="ECO:0000259" key="11">
    <source>
        <dbReference type="PROSITE" id="PS50052"/>
    </source>
</evidence>
<dbReference type="GO" id="GO:0005829">
    <property type="term" value="C:cytosol"/>
    <property type="evidence" value="ECO:0007669"/>
    <property type="project" value="TreeGrafter"/>
</dbReference>
<dbReference type="PROSITE" id="PS50052">
    <property type="entry name" value="GUANYLATE_KINASE_2"/>
    <property type="match status" value="1"/>
</dbReference>
<dbReference type="SMART" id="SM00072">
    <property type="entry name" value="GuKc"/>
    <property type="match status" value="1"/>
</dbReference>
<dbReference type="Pfam" id="PF00625">
    <property type="entry name" value="Guanylate_kin"/>
    <property type="match status" value="1"/>
</dbReference>
<dbReference type="InterPro" id="IPR027417">
    <property type="entry name" value="P-loop_NTPase"/>
</dbReference>
<dbReference type="Gene3D" id="3.40.50.300">
    <property type="entry name" value="P-loop containing nucleotide triphosphate hydrolases"/>
    <property type="match status" value="1"/>
</dbReference>
<evidence type="ECO:0000313" key="12">
    <source>
        <dbReference type="EMBL" id="EAR21934.1"/>
    </source>
</evidence>
<dbReference type="FunFam" id="3.30.63.10:FF:000002">
    <property type="entry name" value="Guanylate kinase 1"/>
    <property type="match status" value="1"/>
</dbReference>
<comment type="similarity">
    <text evidence="2">Belongs to the guanylate kinase family.</text>
</comment>
<evidence type="ECO:0000256" key="7">
    <source>
        <dbReference type="ARBA" id="ARBA00022741"/>
    </source>
</evidence>
<dbReference type="InterPro" id="IPR008144">
    <property type="entry name" value="Guanylate_kin-like_dom"/>
</dbReference>
<keyword evidence="9" id="KW-0067">ATP-binding</keyword>
<dbReference type="EC" id="2.7.4.8" evidence="3"/>
<dbReference type="EMBL" id="AAOF01000005">
    <property type="protein sequence ID" value="EAR21934.1"/>
    <property type="molecule type" value="Genomic_DNA"/>
</dbReference>
<dbReference type="InterPro" id="IPR008145">
    <property type="entry name" value="GK/Ca_channel_bsu"/>
</dbReference>
<dbReference type="InterPro" id="IPR017665">
    <property type="entry name" value="Guanylate_kinase"/>
</dbReference>
<evidence type="ECO:0000313" key="13">
    <source>
        <dbReference type="Proteomes" id="UP000003374"/>
    </source>
</evidence>
<evidence type="ECO:0000256" key="10">
    <source>
        <dbReference type="ARBA" id="ARBA00030128"/>
    </source>
</evidence>
<dbReference type="CDD" id="cd00071">
    <property type="entry name" value="GMPK"/>
    <property type="match status" value="1"/>
</dbReference>
<dbReference type="FunFam" id="3.40.50.300:FF:000084">
    <property type="entry name" value="Guanylate kinase"/>
    <property type="match status" value="1"/>
</dbReference>
<evidence type="ECO:0000256" key="2">
    <source>
        <dbReference type="ARBA" id="ARBA00005790"/>
    </source>
</evidence>
<dbReference type="GO" id="GO:0005524">
    <property type="term" value="F:ATP binding"/>
    <property type="evidence" value="ECO:0007669"/>
    <property type="project" value="UniProtKB-KW"/>
</dbReference>
<evidence type="ECO:0000256" key="5">
    <source>
        <dbReference type="ARBA" id="ARBA00022490"/>
    </source>
</evidence>
<reference evidence="12 13" key="1">
    <citation type="submission" date="2006-02" db="EMBL/GenBank/DDBJ databases">
        <authorList>
            <person name="Waterbury J."/>
            <person name="Ferriera S."/>
            <person name="Johnson J."/>
            <person name="Kravitz S."/>
            <person name="Halpern A."/>
            <person name="Remington K."/>
            <person name="Beeson K."/>
            <person name="Tran B."/>
            <person name="Rogers Y.-H."/>
            <person name="Friedman R."/>
            <person name="Venter J.C."/>
        </authorList>
    </citation>
    <scope>NUCLEOTIDE SEQUENCE [LARGE SCALE GENOMIC DNA]</scope>
    <source>
        <strain evidence="12 13">Nb-231</strain>
    </source>
</reference>
<organism evidence="12 13">
    <name type="scientific">Nitrococcus mobilis Nb-231</name>
    <dbReference type="NCBI Taxonomy" id="314278"/>
    <lineage>
        <taxon>Bacteria</taxon>
        <taxon>Pseudomonadati</taxon>
        <taxon>Pseudomonadota</taxon>
        <taxon>Gammaproteobacteria</taxon>
        <taxon>Chromatiales</taxon>
        <taxon>Ectothiorhodospiraceae</taxon>
        <taxon>Nitrococcus</taxon>
    </lineage>
</organism>
<evidence type="ECO:0000256" key="4">
    <source>
        <dbReference type="ARBA" id="ARBA00016296"/>
    </source>
</evidence>
<dbReference type="PROSITE" id="PS00856">
    <property type="entry name" value="GUANYLATE_KINASE_1"/>
    <property type="match status" value="1"/>
</dbReference>
<keyword evidence="6" id="KW-0808">Transferase</keyword>